<dbReference type="AlphaFoldDB" id="A0A443SJ02"/>
<comment type="caution">
    <text evidence="1">The sequence shown here is derived from an EMBL/GenBank/DDBJ whole genome shotgun (WGS) entry which is preliminary data.</text>
</comment>
<evidence type="ECO:0000313" key="1">
    <source>
        <dbReference type="EMBL" id="RWS27499.1"/>
    </source>
</evidence>
<dbReference type="Proteomes" id="UP000288716">
    <property type="component" value="Unassembled WGS sequence"/>
</dbReference>
<reference evidence="1 2" key="1">
    <citation type="journal article" date="2018" name="Gigascience">
        <title>Genomes of trombidid mites reveal novel predicted allergens and laterally-transferred genes associated with secondary metabolism.</title>
        <authorList>
            <person name="Dong X."/>
            <person name="Chaisiri K."/>
            <person name="Xia D."/>
            <person name="Armstrong S.D."/>
            <person name="Fang Y."/>
            <person name="Donnelly M.J."/>
            <person name="Kadowaki T."/>
            <person name="McGarry J.W."/>
            <person name="Darby A.C."/>
            <person name="Makepeace B.L."/>
        </authorList>
    </citation>
    <scope>NUCLEOTIDE SEQUENCE [LARGE SCALE GENOMIC DNA]</scope>
    <source>
        <strain evidence="1">UoL-UT</strain>
    </source>
</reference>
<dbReference type="GO" id="GO:0016740">
    <property type="term" value="F:transferase activity"/>
    <property type="evidence" value="ECO:0007669"/>
    <property type="project" value="UniProtKB-KW"/>
</dbReference>
<evidence type="ECO:0000313" key="2">
    <source>
        <dbReference type="Proteomes" id="UP000288716"/>
    </source>
</evidence>
<sequence>MAKRRATRDGLSSVRYKMIYRQAEHLYTHLIVEIGSIHKWSFPSRNKLVLHF</sequence>
<name>A0A443SJ02_9ACAR</name>
<dbReference type="OrthoDB" id="6484306at2759"/>
<dbReference type="VEuPathDB" id="VectorBase:LDEU004540"/>
<keyword evidence="1" id="KW-0808">Transferase</keyword>
<gene>
    <name evidence="1" type="ORF">B4U80_08380</name>
</gene>
<protein>
    <submittedName>
        <fullName evidence="1">Beta-1:4-N-acetylgalactosaminyltransferase bre-4-like protein</fullName>
    </submittedName>
</protein>
<proteinExistence type="predicted"/>
<dbReference type="EMBL" id="NCKV01001974">
    <property type="protein sequence ID" value="RWS27499.1"/>
    <property type="molecule type" value="Genomic_DNA"/>
</dbReference>
<organism evidence="1 2">
    <name type="scientific">Leptotrombidium deliense</name>
    <dbReference type="NCBI Taxonomy" id="299467"/>
    <lineage>
        <taxon>Eukaryota</taxon>
        <taxon>Metazoa</taxon>
        <taxon>Ecdysozoa</taxon>
        <taxon>Arthropoda</taxon>
        <taxon>Chelicerata</taxon>
        <taxon>Arachnida</taxon>
        <taxon>Acari</taxon>
        <taxon>Acariformes</taxon>
        <taxon>Trombidiformes</taxon>
        <taxon>Prostigmata</taxon>
        <taxon>Anystina</taxon>
        <taxon>Parasitengona</taxon>
        <taxon>Trombiculoidea</taxon>
        <taxon>Trombiculidae</taxon>
        <taxon>Leptotrombidium</taxon>
    </lineage>
</organism>
<accession>A0A443SJ02</accession>
<keyword evidence="2" id="KW-1185">Reference proteome</keyword>